<proteinExistence type="predicted"/>
<keyword evidence="2" id="KW-0472">Membrane</keyword>
<evidence type="ECO:0000256" key="2">
    <source>
        <dbReference type="SAM" id="Phobius"/>
    </source>
</evidence>
<feature type="region of interest" description="Disordered" evidence="1">
    <location>
        <begin position="1"/>
        <end position="93"/>
    </location>
</feature>
<accession>A0A6A4H963</accession>
<feature type="compositionally biased region" description="Polar residues" evidence="1">
    <location>
        <begin position="60"/>
        <end position="69"/>
    </location>
</feature>
<organism evidence="3 4">
    <name type="scientific">Gymnopus androsaceus JB14</name>
    <dbReference type="NCBI Taxonomy" id="1447944"/>
    <lineage>
        <taxon>Eukaryota</taxon>
        <taxon>Fungi</taxon>
        <taxon>Dikarya</taxon>
        <taxon>Basidiomycota</taxon>
        <taxon>Agaricomycotina</taxon>
        <taxon>Agaricomycetes</taxon>
        <taxon>Agaricomycetidae</taxon>
        <taxon>Agaricales</taxon>
        <taxon>Marasmiineae</taxon>
        <taxon>Omphalotaceae</taxon>
        <taxon>Gymnopus</taxon>
    </lineage>
</organism>
<dbReference type="EMBL" id="ML769544">
    <property type="protein sequence ID" value="KAE9394752.1"/>
    <property type="molecule type" value="Genomic_DNA"/>
</dbReference>
<dbReference type="AlphaFoldDB" id="A0A6A4H963"/>
<feature type="compositionally biased region" description="Low complexity" evidence="1">
    <location>
        <begin position="71"/>
        <end position="83"/>
    </location>
</feature>
<reference evidence="3" key="1">
    <citation type="journal article" date="2019" name="Environ. Microbiol.">
        <title>Fungal ecological strategies reflected in gene transcription - a case study of two litter decomposers.</title>
        <authorList>
            <person name="Barbi F."/>
            <person name="Kohler A."/>
            <person name="Barry K."/>
            <person name="Baskaran P."/>
            <person name="Daum C."/>
            <person name="Fauchery L."/>
            <person name="Ihrmark K."/>
            <person name="Kuo A."/>
            <person name="LaButti K."/>
            <person name="Lipzen A."/>
            <person name="Morin E."/>
            <person name="Grigoriev I.V."/>
            <person name="Henrissat B."/>
            <person name="Lindahl B."/>
            <person name="Martin F."/>
        </authorList>
    </citation>
    <scope>NUCLEOTIDE SEQUENCE</scope>
    <source>
        <strain evidence="3">JB14</strain>
    </source>
</reference>
<feature type="compositionally biased region" description="Low complexity" evidence="1">
    <location>
        <begin position="21"/>
        <end position="30"/>
    </location>
</feature>
<keyword evidence="2" id="KW-0812">Transmembrane</keyword>
<name>A0A6A4H963_9AGAR</name>
<feature type="region of interest" description="Disordered" evidence="1">
    <location>
        <begin position="110"/>
        <end position="140"/>
    </location>
</feature>
<evidence type="ECO:0000313" key="4">
    <source>
        <dbReference type="Proteomes" id="UP000799118"/>
    </source>
</evidence>
<sequence>MSPKSLSTGKPQTPQHEAVEFPSSSSSFSPDAPSTGGSLGRRSSLFKSTLKRPSLKSLRRSISTSLHLNSDSEPTAASESESTNPNPNHRRHHLLSLPSFHRHDKHRSFSQLGIGTDSTPRSTSSAGSGSDLEFDPDHDTIDTPMVHSFVVLGRRNRTQSENSVAQGSKTSAYSADHSTSPAGSGSDLEFGLDPKPDTEAPAVHSFVVLGRKNVNSVVQGSKEDTDALSRYILTPAKGRSKVLRQRYRFLPPLPLPAIDNIEIVEIGITRSFPSPSRVDGSVPVQAIVVLEEDVQLPLQTSKFDAPDATLQLRQRFAEPASPSSSSADNDVDVVVHGVPSVSYRELATAAEDVVISGAIDDTRKAMRSPCLPPPPTSGDIDTAIASRLVPNSANIDTIISVQLDDVPSFSRDGSELDDPHRCPEHSVHVQSCFYFALFRFTLASVIAIAIALALALGLIDPTLHSVHRTHNCHSEHGRKRSNHRTTAKSTSFIQEFTWLLWVSVRRRVSLHLTWWLSRLRFFSSSSSRT</sequence>
<feature type="transmembrane region" description="Helical" evidence="2">
    <location>
        <begin position="433"/>
        <end position="459"/>
    </location>
</feature>
<keyword evidence="4" id="KW-1185">Reference proteome</keyword>
<feature type="compositionally biased region" description="Basic residues" evidence="1">
    <location>
        <begin position="49"/>
        <end position="59"/>
    </location>
</feature>
<feature type="compositionally biased region" description="Polar residues" evidence="1">
    <location>
        <begin position="159"/>
        <end position="183"/>
    </location>
</feature>
<feature type="compositionally biased region" description="Polar residues" evidence="1">
    <location>
        <begin position="110"/>
        <end position="128"/>
    </location>
</feature>
<dbReference type="Proteomes" id="UP000799118">
    <property type="component" value="Unassembled WGS sequence"/>
</dbReference>
<keyword evidence="2" id="KW-1133">Transmembrane helix</keyword>
<feature type="compositionally biased region" description="Polar residues" evidence="1">
    <location>
        <begin position="1"/>
        <end position="15"/>
    </location>
</feature>
<protein>
    <submittedName>
        <fullName evidence="3">Uncharacterized protein</fullName>
    </submittedName>
</protein>
<evidence type="ECO:0000256" key="1">
    <source>
        <dbReference type="SAM" id="MobiDB-lite"/>
    </source>
</evidence>
<feature type="region of interest" description="Disordered" evidence="1">
    <location>
        <begin position="156"/>
        <end position="190"/>
    </location>
</feature>
<evidence type="ECO:0000313" key="3">
    <source>
        <dbReference type="EMBL" id="KAE9394752.1"/>
    </source>
</evidence>
<gene>
    <name evidence="3" type="ORF">BT96DRAFT_923342</name>
</gene>